<dbReference type="PIRSF" id="PIRSF004930">
    <property type="entry name" value="Tln_factor_SUA5"/>
    <property type="match status" value="1"/>
</dbReference>
<evidence type="ECO:0000256" key="10">
    <source>
        <dbReference type="ARBA" id="ARBA00022840"/>
    </source>
</evidence>
<dbReference type="GO" id="GO:0003725">
    <property type="term" value="F:double-stranded RNA binding"/>
    <property type="evidence" value="ECO:0007669"/>
    <property type="project" value="UniProtKB-UniRule"/>
</dbReference>
<reference evidence="16 17" key="1">
    <citation type="submission" date="2020-03" db="EMBL/GenBank/DDBJ databases">
        <title>Vagococcus sp. nov., isolated from beetles.</title>
        <authorList>
            <person name="Hyun D.-W."/>
            <person name="Bae J.-W."/>
        </authorList>
    </citation>
    <scope>NUCLEOTIDE SEQUENCE [LARGE SCALE GENOMIC DNA]</scope>
    <source>
        <strain evidence="16 17">HDW17A</strain>
    </source>
</reference>
<dbReference type="NCBIfam" id="TIGR00057">
    <property type="entry name" value="L-threonylcarbamoyladenylate synthase"/>
    <property type="match status" value="1"/>
</dbReference>
<evidence type="ECO:0000256" key="1">
    <source>
        <dbReference type="ARBA" id="ARBA00004496"/>
    </source>
</evidence>
<comment type="similarity">
    <text evidence="2 13">Belongs to the SUA5 family.</text>
</comment>
<keyword evidence="17" id="KW-1185">Reference proteome</keyword>
<evidence type="ECO:0000256" key="3">
    <source>
        <dbReference type="ARBA" id="ARBA00012584"/>
    </source>
</evidence>
<evidence type="ECO:0000313" key="17">
    <source>
        <dbReference type="Proteomes" id="UP000500890"/>
    </source>
</evidence>
<feature type="binding site" evidence="14">
    <location>
        <position position="229"/>
    </location>
    <ligand>
        <name>ATP</name>
        <dbReference type="ChEBI" id="CHEBI:30616"/>
    </ligand>
</feature>
<evidence type="ECO:0000259" key="15">
    <source>
        <dbReference type="PROSITE" id="PS51163"/>
    </source>
</evidence>
<evidence type="ECO:0000256" key="7">
    <source>
        <dbReference type="ARBA" id="ARBA00022694"/>
    </source>
</evidence>
<feature type="binding site" evidence="14">
    <location>
        <position position="62"/>
    </location>
    <ligand>
        <name>L-threonine</name>
        <dbReference type="ChEBI" id="CHEBI:57926"/>
    </ligand>
</feature>
<dbReference type="GO" id="GO:0005524">
    <property type="term" value="F:ATP binding"/>
    <property type="evidence" value="ECO:0007669"/>
    <property type="project" value="UniProtKB-UniRule"/>
</dbReference>
<evidence type="ECO:0000256" key="11">
    <source>
        <dbReference type="ARBA" id="ARBA00029774"/>
    </source>
</evidence>
<dbReference type="RefSeq" id="WP_166007621.1">
    <property type="nucleotide sequence ID" value="NZ_CP049886.1"/>
</dbReference>
<dbReference type="PANTHER" id="PTHR17490:SF16">
    <property type="entry name" value="THREONYLCARBAMOYL-AMP SYNTHASE"/>
    <property type="match status" value="1"/>
</dbReference>
<evidence type="ECO:0000256" key="5">
    <source>
        <dbReference type="ARBA" id="ARBA00022490"/>
    </source>
</evidence>
<keyword evidence="7 13" id="KW-0819">tRNA processing</keyword>
<proteinExistence type="inferred from homology"/>
<dbReference type="GO" id="GO:0006450">
    <property type="term" value="P:regulation of translational fidelity"/>
    <property type="evidence" value="ECO:0007669"/>
    <property type="project" value="TreeGrafter"/>
</dbReference>
<dbReference type="GO" id="GO:0005737">
    <property type="term" value="C:cytoplasm"/>
    <property type="evidence" value="ECO:0007669"/>
    <property type="project" value="UniProtKB-SubCell"/>
</dbReference>
<comment type="catalytic activity">
    <reaction evidence="12 13">
        <text>L-threonine + hydrogencarbonate + ATP = L-threonylcarbamoyladenylate + diphosphate + H2O</text>
        <dbReference type="Rhea" id="RHEA:36407"/>
        <dbReference type="ChEBI" id="CHEBI:15377"/>
        <dbReference type="ChEBI" id="CHEBI:17544"/>
        <dbReference type="ChEBI" id="CHEBI:30616"/>
        <dbReference type="ChEBI" id="CHEBI:33019"/>
        <dbReference type="ChEBI" id="CHEBI:57926"/>
        <dbReference type="ChEBI" id="CHEBI:73682"/>
        <dbReference type="EC" id="2.7.7.87"/>
    </reaction>
</comment>
<feature type="binding site" evidence="14">
    <location>
        <position position="57"/>
    </location>
    <ligand>
        <name>ATP</name>
        <dbReference type="ChEBI" id="CHEBI:30616"/>
    </ligand>
</feature>
<keyword evidence="6 13" id="KW-0808">Transferase</keyword>
<dbReference type="Pfam" id="PF01300">
    <property type="entry name" value="Sua5_yciO_yrdC"/>
    <property type="match status" value="1"/>
</dbReference>
<dbReference type="Proteomes" id="UP000500890">
    <property type="component" value="Chromosome"/>
</dbReference>
<dbReference type="Gene3D" id="3.90.870.10">
    <property type="entry name" value="DHBP synthase"/>
    <property type="match status" value="1"/>
</dbReference>
<keyword evidence="5 13" id="KW-0963">Cytoplasm</keyword>
<keyword evidence="8 13" id="KW-0548">Nucleotidyltransferase</keyword>
<dbReference type="PANTHER" id="PTHR17490">
    <property type="entry name" value="SUA5"/>
    <property type="match status" value="1"/>
</dbReference>
<dbReference type="InterPro" id="IPR017945">
    <property type="entry name" value="DHBP_synth_RibB-like_a/b_dom"/>
</dbReference>
<dbReference type="GO" id="GO:0061710">
    <property type="term" value="F:L-threonylcarbamoyladenylate synthase"/>
    <property type="evidence" value="ECO:0007669"/>
    <property type="project" value="UniProtKB-EC"/>
</dbReference>
<dbReference type="InterPro" id="IPR005145">
    <property type="entry name" value="Sua5_C"/>
</dbReference>
<evidence type="ECO:0000256" key="14">
    <source>
        <dbReference type="PIRSR" id="PIRSR004930-1"/>
    </source>
</evidence>
<evidence type="ECO:0000256" key="13">
    <source>
        <dbReference type="PIRNR" id="PIRNR004930"/>
    </source>
</evidence>
<accession>A0A6G8AMU0</accession>
<feature type="binding site" evidence="14">
    <location>
        <position position="53"/>
    </location>
    <ligand>
        <name>ATP</name>
        <dbReference type="ChEBI" id="CHEBI:30616"/>
    </ligand>
</feature>
<organism evidence="16 17">
    <name type="scientific">Vagococcus coleopterorum</name>
    <dbReference type="NCBI Taxonomy" id="2714946"/>
    <lineage>
        <taxon>Bacteria</taxon>
        <taxon>Bacillati</taxon>
        <taxon>Bacillota</taxon>
        <taxon>Bacilli</taxon>
        <taxon>Lactobacillales</taxon>
        <taxon>Enterococcaceae</taxon>
        <taxon>Vagococcus</taxon>
    </lineage>
</organism>
<feature type="binding site" evidence="14">
    <location>
        <position position="191"/>
    </location>
    <ligand>
        <name>ATP</name>
        <dbReference type="ChEBI" id="CHEBI:30616"/>
    </ligand>
</feature>
<evidence type="ECO:0000313" key="16">
    <source>
        <dbReference type="EMBL" id="QIL46290.1"/>
    </source>
</evidence>
<keyword evidence="10 13" id="KW-0067">ATP-binding</keyword>
<evidence type="ECO:0000256" key="8">
    <source>
        <dbReference type="ARBA" id="ARBA00022695"/>
    </source>
</evidence>
<evidence type="ECO:0000256" key="2">
    <source>
        <dbReference type="ARBA" id="ARBA00007663"/>
    </source>
</evidence>
<keyword evidence="9 13" id="KW-0547">Nucleotide-binding</keyword>
<feature type="binding site" evidence="14">
    <location>
        <position position="113"/>
    </location>
    <ligand>
        <name>ATP</name>
        <dbReference type="ChEBI" id="CHEBI:30616"/>
    </ligand>
</feature>
<evidence type="ECO:0000256" key="12">
    <source>
        <dbReference type="ARBA" id="ARBA00048366"/>
    </source>
</evidence>
<feature type="binding site" evidence="14">
    <location>
        <position position="177"/>
    </location>
    <ligand>
        <name>L-threonine</name>
        <dbReference type="ChEBI" id="CHEBI:57926"/>
    </ligand>
</feature>
<comment type="subcellular location">
    <subcellularLocation>
        <location evidence="1 13">Cytoplasm</location>
    </subcellularLocation>
</comment>
<dbReference type="InterPro" id="IPR038385">
    <property type="entry name" value="Sua5/YwlC_C"/>
</dbReference>
<protein>
    <recommendedName>
        <fullName evidence="4 13">Threonylcarbamoyl-AMP synthase</fullName>
        <shortName evidence="13">TC-AMP synthase</shortName>
        <ecNumber evidence="3 13">2.7.7.87</ecNumber>
    </recommendedName>
    <alternativeName>
        <fullName evidence="11 13">L-threonylcarbamoyladenylate synthase</fullName>
    </alternativeName>
</protein>
<dbReference type="InterPro" id="IPR010923">
    <property type="entry name" value="T(6)A37_SUA5"/>
</dbReference>
<dbReference type="AlphaFoldDB" id="A0A6G8AMU0"/>
<feature type="binding site" evidence="14">
    <location>
        <position position="117"/>
    </location>
    <ligand>
        <name>L-threonine</name>
        <dbReference type="ChEBI" id="CHEBI:57926"/>
    </ligand>
</feature>
<dbReference type="InterPro" id="IPR006070">
    <property type="entry name" value="Sua5-like_dom"/>
</dbReference>
<sequence length="338" mass="36100">METKRYTKETVSQAAKRIQAGELIAFPTETVYGLGADATNAEAVSHVYQAKGRPSDNPLIVHLSTKEQLNQFVAEVPERAIKLIETFWPGPLTMIFEIIPGSLPSVVTGGLKTAAFRMPDHELALALITEAGVPLVGPSANTSGKPSPTTADHVLHDLAGKVTGVLDGGATTVGLESTVLDLSVPEPVILRPGQIVAAEIEAVIGKLGQANALPTDQQPKAPGMKYQHYSPNARVLMMPVGERDWSEAILKLQTEGVRVAILASEEIISMNQLASVGSFALSEGDNIADASRLLFAGLRQLDESSNEIDTILVQTYPEEGLGLAYMNRLKKAADNQYI</sequence>
<dbReference type="PROSITE" id="PS51163">
    <property type="entry name" value="YRDC"/>
    <property type="match status" value="1"/>
</dbReference>
<name>A0A6G8AMU0_9ENTE</name>
<feature type="binding site" evidence="14">
    <location>
        <position position="139"/>
    </location>
    <ligand>
        <name>ATP</name>
        <dbReference type="ChEBI" id="CHEBI:30616"/>
    </ligand>
</feature>
<dbReference type="EMBL" id="CP049886">
    <property type="protein sequence ID" value="QIL46290.1"/>
    <property type="molecule type" value="Genomic_DNA"/>
</dbReference>
<dbReference type="EC" id="2.7.7.87" evidence="3 13"/>
<evidence type="ECO:0000256" key="9">
    <source>
        <dbReference type="ARBA" id="ARBA00022741"/>
    </source>
</evidence>
<dbReference type="GO" id="GO:0008033">
    <property type="term" value="P:tRNA processing"/>
    <property type="evidence" value="ECO:0007669"/>
    <property type="project" value="UniProtKB-KW"/>
</dbReference>
<comment type="function">
    <text evidence="13">Required for the formation of a threonylcarbamoyl group on adenosine at position 37 (t(6)A37) in tRNAs that read codons beginning with adenine.</text>
</comment>
<dbReference type="SUPFAM" id="SSF55821">
    <property type="entry name" value="YrdC/RibB"/>
    <property type="match status" value="1"/>
</dbReference>
<feature type="domain" description="YrdC-like" evidence="15">
    <location>
        <begin position="8"/>
        <end position="195"/>
    </location>
</feature>
<dbReference type="Pfam" id="PF03481">
    <property type="entry name" value="Sua5_C"/>
    <property type="match status" value="1"/>
</dbReference>
<feature type="binding site" evidence="14">
    <location>
        <position position="30"/>
    </location>
    <ligand>
        <name>L-threonine</name>
        <dbReference type="ChEBI" id="CHEBI:57926"/>
    </ligand>
</feature>
<gene>
    <name evidence="16" type="ORF">G7081_04000</name>
</gene>
<dbReference type="Gene3D" id="3.40.50.11030">
    <property type="entry name" value="Threonylcarbamoyl-AMP synthase, C-terminal domain"/>
    <property type="match status" value="1"/>
</dbReference>
<dbReference type="FunFam" id="3.90.870.10:FF:000009">
    <property type="entry name" value="Threonylcarbamoyl-AMP synthase, putative"/>
    <property type="match status" value="1"/>
</dbReference>
<evidence type="ECO:0000256" key="4">
    <source>
        <dbReference type="ARBA" id="ARBA00015492"/>
    </source>
</evidence>
<dbReference type="GO" id="GO:0000049">
    <property type="term" value="F:tRNA binding"/>
    <property type="evidence" value="ECO:0007669"/>
    <property type="project" value="TreeGrafter"/>
</dbReference>
<dbReference type="InterPro" id="IPR050156">
    <property type="entry name" value="TC-AMP_synthase_SUA5"/>
</dbReference>
<evidence type="ECO:0000256" key="6">
    <source>
        <dbReference type="ARBA" id="ARBA00022679"/>
    </source>
</evidence>
<dbReference type="KEGG" id="vah:G7081_04000"/>
<feature type="binding site" evidence="14">
    <location>
        <position position="147"/>
    </location>
    <ligand>
        <name>ATP</name>
        <dbReference type="ChEBI" id="CHEBI:30616"/>
    </ligand>
</feature>